<dbReference type="Proteomes" id="UP000255515">
    <property type="component" value="Unassembled WGS sequence"/>
</dbReference>
<dbReference type="AlphaFoldDB" id="A0A380ZX53"/>
<organism evidence="1 2">
    <name type="scientific">Bergeyella zoohelcum</name>
    <dbReference type="NCBI Taxonomy" id="1015"/>
    <lineage>
        <taxon>Bacteria</taxon>
        <taxon>Pseudomonadati</taxon>
        <taxon>Bacteroidota</taxon>
        <taxon>Flavobacteriia</taxon>
        <taxon>Flavobacteriales</taxon>
        <taxon>Weeksellaceae</taxon>
        <taxon>Bergeyella</taxon>
    </lineage>
</organism>
<reference evidence="1 2" key="1">
    <citation type="submission" date="2018-06" db="EMBL/GenBank/DDBJ databases">
        <authorList>
            <consortium name="Pathogen Informatics"/>
            <person name="Doyle S."/>
        </authorList>
    </citation>
    <scope>NUCLEOTIDE SEQUENCE [LARGE SCALE GENOMIC DNA]</scope>
    <source>
        <strain evidence="1 2">NCTC11661</strain>
    </source>
</reference>
<evidence type="ECO:0000313" key="2">
    <source>
        <dbReference type="Proteomes" id="UP000255515"/>
    </source>
</evidence>
<dbReference type="PROSITE" id="PS51257">
    <property type="entry name" value="PROKAR_LIPOPROTEIN"/>
    <property type="match status" value="1"/>
</dbReference>
<protein>
    <submittedName>
        <fullName evidence="1">Uncharacterized protein</fullName>
    </submittedName>
</protein>
<dbReference type="EMBL" id="UFTJ01000003">
    <property type="protein sequence ID" value="SUV52110.1"/>
    <property type="molecule type" value="Genomic_DNA"/>
</dbReference>
<evidence type="ECO:0000313" key="1">
    <source>
        <dbReference type="EMBL" id="SUV52110.1"/>
    </source>
</evidence>
<accession>A0A380ZX53</accession>
<name>A0A380ZX53_9FLAO</name>
<dbReference type="RefSeq" id="WP_002686349.1">
    <property type="nucleotide sequence ID" value="NZ_UFTJ01000003.1"/>
</dbReference>
<gene>
    <name evidence="1" type="ORF">NCTC11661_01390</name>
</gene>
<sequence>MRLLCYLIVIGFAMSCNREKVLGFKQEDFIGTVVYMNNSELYIYDRVQDKNDILDIKEDSVKINLSQKDLSDIQKSFIENEIGSFHDMNHDIGEVMEFFESGKIFDTYSIYTNKRKIVIKYVYTMDSSSINHQKTERFKRFYSVLDRIFTRNISQNNSFENNKKHIMKDLDIN</sequence>
<proteinExistence type="predicted"/>